<dbReference type="AlphaFoldDB" id="K5CN84"/>
<name>K5CN84_9BACE</name>
<dbReference type="HOGENOM" id="CLU_3395033_0_0_10"/>
<proteinExistence type="predicted"/>
<comment type="caution">
    <text evidence="2">The sequence shown here is derived from an EMBL/GenBank/DDBJ whole genome shotgun (WGS) entry which is preliminary data.</text>
</comment>
<feature type="region of interest" description="Disordered" evidence="1">
    <location>
        <begin position="1"/>
        <end position="31"/>
    </location>
</feature>
<evidence type="ECO:0000256" key="1">
    <source>
        <dbReference type="SAM" id="MobiDB-lite"/>
    </source>
</evidence>
<dbReference type="EMBL" id="AGXW01000005">
    <property type="protein sequence ID" value="EKJ91261.1"/>
    <property type="molecule type" value="Genomic_DNA"/>
</dbReference>
<accession>K5CN84</accession>
<protein>
    <submittedName>
        <fullName evidence="2">Uncharacterized protein</fullName>
    </submittedName>
</protein>
<reference evidence="2 3" key="1">
    <citation type="submission" date="2012-02" db="EMBL/GenBank/DDBJ databases">
        <title>The Genome Sequence of Bacteroides finegoldii CL09T03C10.</title>
        <authorList>
            <consortium name="The Broad Institute Genome Sequencing Platform"/>
            <person name="Earl A."/>
            <person name="Ward D."/>
            <person name="Feldgarden M."/>
            <person name="Gevers D."/>
            <person name="Zitomersky N.L."/>
            <person name="Coyne M.J."/>
            <person name="Comstock L.E."/>
            <person name="Young S.K."/>
            <person name="Zeng Q."/>
            <person name="Gargeya S."/>
            <person name="Fitzgerald M."/>
            <person name="Haas B."/>
            <person name="Abouelleil A."/>
            <person name="Alvarado L."/>
            <person name="Arachchi H.M."/>
            <person name="Berlin A."/>
            <person name="Chapman S.B."/>
            <person name="Gearin G."/>
            <person name="Goldberg J."/>
            <person name="Griggs A."/>
            <person name="Gujja S."/>
            <person name="Hansen M."/>
            <person name="Heiman D."/>
            <person name="Howarth C."/>
            <person name="Larimer J."/>
            <person name="Lui A."/>
            <person name="MacDonald P.J.P."/>
            <person name="McCowen C."/>
            <person name="Montmayeur A."/>
            <person name="Murphy C."/>
            <person name="Neiman D."/>
            <person name="Pearson M."/>
            <person name="Priest M."/>
            <person name="Roberts A."/>
            <person name="Saif S."/>
            <person name="Shea T."/>
            <person name="Sisk P."/>
            <person name="Stolte C."/>
            <person name="Sykes S."/>
            <person name="Wortman J."/>
            <person name="Nusbaum C."/>
            <person name="Birren B."/>
        </authorList>
    </citation>
    <scope>NUCLEOTIDE SEQUENCE [LARGE SCALE GENOMIC DNA]</scope>
    <source>
        <strain evidence="2 3">CL09T03C10</strain>
    </source>
</reference>
<evidence type="ECO:0000313" key="3">
    <source>
        <dbReference type="Proteomes" id="UP000007995"/>
    </source>
</evidence>
<gene>
    <name evidence="2" type="ORF">HMPREF1057_01604</name>
</gene>
<organism evidence="2 3">
    <name type="scientific">Bacteroides finegoldii CL09T03C10</name>
    <dbReference type="NCBI Taxonomy" id="997888"/>
    <lineage>
        <taxon>Bacteria</taxon>
        <taxon>Pseudomonadati</taxon>
        <taxon>Bacteroidota</taxon>
        <taxon>Bacteroidia</taxon>
        <taxon>Bacteroidales</taxon>
        <taxon>Bacteroidaceae</taxon>
        <taxon>Bacteroides</taxon>
    </lineage>
</organism>
<evidence type="ECO:0000313" key="2">
    <source>
        <dbReference type="EMBL" id="EKJ91261.1"/>
    </source>
</evidence>
<sequence length="31" mass="3633">MGNKETGNDKEKEQIQMSAQRRDIRPKVSEE</sequence>
<dbReference type="Proteomes" id="UP000007995">
    <property type="component" value="Unassembled WGS sequence"/>
</dbReference>